<proteinExistence type="predicted"/>
<reference evidence="3 4" key="1">
    <citation type="submission" date="2023-05" db="EMBL/GenBank/DDBJ databases">
        <title>B98-5 Cell Line De Novo Hybrid Assembly: An Optical Mapping Approach.</title>
        <authorList>
            <person name="Kananen K."/>
            <person name="Auerbach J.A."/>
            <person name="Kautto E."/>
            <person name="Blachly J.S."/>
        </authorList>
    </citation>
    <scope>NUCLEOTIDE SEQUENCE [LARGE SCALE GENOMIC DNA]</scope>
    <source>
        <strain evidence="3">B95-8</strain>
        <tissue evidence="3">Cell line</tissue>
    </source>
</reference>
<evidence type="ECO:0000313" key="4">
    <source>
        <dbReference type="Proteomes" id="UP001266305"/>
    </source>
</evidence>
<evidence type="ECO:0000313" key="3">
    <source>
        <dbReference type="EMBL" id="KAK2105245.1"/>
    </source>
</evidence>
<evidence type="ECO:0000256" key="1">
    <source>
        <dbReference type="SAM" id="MobiDB-lite"/>
    </source>
</evidence>
<keyword evidence="4" id="KW-1185">Reference proteome</keyword>
<gene>
    <name evidence="3" type="ORF">P7K49_014759</name>
</gene>
<evidence type="ECO:0000256" key="2">
    <source>
        <dbReference type="SAM" id="SignalP"/>
    </source>
</evidence>
<feature type="region of interest" description="Disordered" evidence="1">
    <location>
        <begin position="59"/>
        <end position="118"/>
    </location>
</feature>
<feature type="signal peptide" evidence="2">
    <location>
        <begin position="1"/>
        <end position="27"/>
    </location>
</feature>
<dbReference type="EMBL" id="JASSZA010000007">
    <property type="protein sequence ID" value="KAK2105245.1"/>
    <property type="molecule type" value="Genomic_DNA"/>
</dbReference>
<keyword evidence="2" id="KW-0732">Signal</keyword>
<comment type="caution">
    <text evidence="3">The sequence shown here is derived from an EMBL/GenBank/DDBJ whole genome shotgun (WGS) entry which is preliminary data.</text>
</comment>
<name>A0ABQ9V7D1_SAGOE</name>
<feature type="non-terminal residue" evidence="3">
    <location>
        <position position="118"/>
    </location>
</feature>
<dbReference type="Proteomes" id="UP001266305">
    <property type="component" value="Unassembled WGS sequence"/>
</dbReference>
<feature type="chain" id="PRO_5047481577" evidence="2">
    <location>
        <begin position="28"/>
        <end position="118"/>
    </location>
</feature>
<accession>A0ABQ9V7D1</accession>
<sequence length="118" mass="12232">MELFLVSAAAGSLFLLLLFLGLRGLWSSPPASVPELLTGAEGEEGGGEESVIATRVPMEPHATKEGSCCTPRGPGSGLQHPGPDAAVADHAAQLGSAPRSRFQGWLEPTPINEEEDSL</sequence>
<protein>
    <submittedName>
        <fullName evidence="3">Uncharacterized protein</fullName>
    </submittedName>
</protein>
<organism evidence="3 4">
    <name type="scientific">Saguinus oedipus</name>
    <name type="common">Cotton-top tamarin</name>
    <name type="synonym">Oedipomidas oedipus</name>
    <dbReference type="NCBI Taxonomy" id="9490"/>
    <lineage>
        <taxon>Eukaryota</taxon>
        <taxon>Metazoa</taxon>
        <taxon>Chordata</taxon>
        <taxon>Craniata</taxon>
        <taxon>Vertebrata</taxon>
        <taxon>Euteleostomi</taxon>
        <taxon>Mammalia</taxon>
        <taxon>Eutheria</taxon>
        <taxon>Euarchontoglires</taxon>
        <taxon>Primates</taxon>
        <taxon>Haplorrhini</taxon>
        <taxon>Platyrrhini</taxon>
        <taxon>Cebidae</taxon>
        <taxon>Callitrichinae</taxon>
        <taxon>Saguinus</taxon>
    </lineage>
</organism>